<sequence length="65" mass="7200">MSGDIIKDKDIISDGDLQGPRAFFQDLGAIRILLYRMQNECDVHANALATQALSLLDEALKPDRV</sequence>
<protein>
    <submittedName>
        <fullName evidence="1">Uncharacterized protein</fullName>
    </submittedName>
</protein>
<evidence type="ECO:0000313" key="1">
    <source>
        <dbReference type="EMBL" id="KKL75478.1"/>
    </source>
</evidence>
<accession>A0A0F9EMY8</accession>
<comment type="caution">
    <text evidence="1">The sequence shown here is derived from an EMBL/GenBank/DDBJ whole genome shotgun (WGS) entry which is preliminary data.</text>
</comment>
<name>A0A0F9EMY8_9ZZZZ</name>
<proteinExistence type="predicted"/>
<dbReference type="AlphaFoldDB" id="A0A0F9EMY8"/>
<dbReference type="EMBL" id="LAZR01024341">
    <property type="protein sequence ID" value="KKL75478.1"/>
    <property type="molecule type" value="Genomic_DNA"/>
</dbReference>
<organism evidence="1">
    <name type="scientific">marine sediment metagenome</name>
    <dbReference type="NCBI Taxonomy" id="412755"/>
    <lineage>
        <taxon>unclassified sequences</taxon>
        <taxon>metagenomes</taxon>
        <taxon>ecological metagenomes</taxon>
    </lineage>
</organism>
<gene>
    <name evidence="1" type="ORF">LCGC14_2054500</name>
</gene>
<reference evidence="1" key="1">
    <citation type="journal article" date="2015" name="Nature">
        <title>Complex archaea that bridge the gap between prokaryotes and eukaryotes.</title>
        <authorList>
            <person name="Spang A."/>
            <person name="Saw J.H."/>
            <person name="Jorgensen S.L."/>
            <person name="Zaremba-Niedzwiedzka K."/>
            <person name="Martijn J."/>
            <person name="Lind A.E."/>
            <person name="van Eijk R."/>
            <person name="Schleper C."/>
            <person name="Guy L."/>
            <person name="Ettema T.J."/>
        </authorList>
    </citation>
    <scope>NUCLEOTIDE SEQUENCE</scope>
</reference>